<evidence type="ECO:0000313" key="2">
    <source>
        <dbReference type="WBParaSite" id="PSU_v2.g8857.t1"/>
    </source>
</evidence>
<proteinExistence type="predicted"/>
<reference evidence="2" key="1">
    <citation type="submission" date="2022-11" db="UniProtKB">
        <authorList>
            <consortium name="WormBaseParasite"/>
        </authorList>
    </citation>
    <scope>IDENTIFICATION</scope>
</reference>
<organism evidence="1 2">
    <name type="scientific">Panagrolaimus superbus</name>
    <dbReference type="NCBI Taxonomy" id="310955"/>
    <lineage>
        <taxon>Eukaryota</taxon>
        <taxon>Metazoa</taxon>
        <taxon>Ecdysozoa</taxon>
        <taxon>Nematoda</taxon>
        <taxon>Chromadorea</taxon>
        <taxon>Rhabditida</taxon>
        <taxon>Tylenchina</taxon>
        <taxon>Panagrolaimomorpha</taxon>
        <taxon>Panagrolaimoidea</taxon>
        <taxon>Panagrolaimidae</taxon>
        <taxon>Panagrolaimus</taxon>
    </lineage>
</organism>
<evidence type="ECO:0000313" key="1">
    <source>
        <dbReference type="Proteomes" id="UP000887577"/>
    </source>
</evidence>
<name>A0A914ZEZ8_9BILA</name>
<keyword evidence="1" id="KW-1185">Reference proteome</keyword>
<protein>
    <submittedName>
        <fullName evidence="2">Uncharacterized protein</fullName>
    </submittedName>
</protein>
<dbReference type="AlphaFoldDB" id="A0A914ZEZ8"/>
<sequence length="304" mass="33756">MTITTTTQTSPIPTTPKIVATNVTLDSTKPYYVFWLDNLSENGYISVCSDYDDNLQLFVTSGNYLYNYILYDSNGLYNPVGDLSSNNIYTNDDDRPRSITSTSNCFTIVKTNGNAASLATLLFRRINQQSGNCYNNNIIDVYSTIFSTNDAYTNNGNCETIFLASLSEFPIIPIDSIFSNSLITVKSAINGNSLASINSTDPSNWSNFVIYTNALSIISTQQISVQLMYANSSITKDKQFNQRGIMASPSYSGFSTKTLGSKMLYQLNNYAPTSYKMATGFVVKHLDSNCVVYIRNNDNQQNHT</sequence>
<dbReference type="WBParaSite" id="PSU_v2.g8857.t1">
    <property type="protein sequence ID" value="PSU_v2.g8857.t1"/>
    <property type="gene ID" value="PSU_v2.g8857"/>
</dbReference>
<dbReference type="Proteomes" id="UP000887577">
    <property type="component" value="Unplaced"/>
</dbReference>
<accession>A0A914ZEZ8</accession>